<evidence type="ECO:0000313" key="1">
    <source>
        <dbReference type="EMBL" id="CAF4951494.1"/>
    </source>
</evidence>
<proteinExistence type="predicted"/>
<dbReference type="EMBL" id="CAJOBS010013349">
    <property type="protein sequence ID" value="CAF4951494.1"/>
    <property type="molecule type" value="Genomic_DNA"/>
</dbReference>
<protein>
    <submittedName>
        <fullName evidence="1">Uncharacterized protein</fullName>
    </submittedName>
</protein>
<reference evidence="1" key="1">
    <citation type="submission" date="2021-02" db="EMBL/GenBank/DDBJ databases">
        <authorList>
            <person name="Nowell W R."/>
        </authorList>
    </citation>
    <scope>NUCLEOTIDE SEQUENCE</scope>
</reference>
<comment type="caution">
    <text evidence="1">The sequence shown here is derived from an EMBL/GenBank/DDBJ whole genome shotgun (WGS) entry which is preliminary data.</text>
</comment>
<dbReference type="AlphaFoldDB" id="A0A821Y2M1"/>
<evidence type="ECO:0000313" key="2">
    <source>
        <dbReference type="Proteomes" id="UP000663838"/>
    </source>
</evidence>
<name>A0A821Y2M1_9BILA</name>
<gene>
    <name evidence="1" type="ORF">TOA249_LOCUS33893</name>
</gene>
<accession>A0A821Y2M1</accession>
<dbReference type="Proteomes" id="UP000663838">
    <property type="component" value="Unassembled WGS sequence"/>
</dbReference>
<organism evidence="1 2">
    <name type="scientific">Rotaria socialis</name>
    <dbReference type="NCBI Taxonomy" id="392032"/>
    <lineage>
        <taxon>Eukaryota</taxon>
        <taxon>Metazoa</taxon>
        <taxon>Spiralia</taxon>
        <taxon>Gnathifera</taxon>
        <taxon>Rotifera</taxon>
        <taxon>Eurotatoria</taxon>
        <taxon>Bdelloidea</taxon>
        <taxon>Philodinida</taxon>
        <taxon>Philodinidae</taxon>
        <taxon>Rotaria</taxon>
    </lineage>
</organism>
<feature type="non-terminal residue" evidence="1">
    <location>
        <position position="44"/>
    </location>
</feature>
<sequence>MDLKSYARSRENSKSYILNEFIATVDMHSLDAQESVVLQPVFEQ</sequence>